<proteinExistence type="predicted"/>
<feature type="chain" id="PRO_5041386404" description="Secreted protein" evidence="1">
    <location>
        <begin position="26"/>
        <end position="82"/>
    </location>
</feature>
<accession>A0AA38JPC1</accession>
<keyword evidence="1" id="KW-0732">Signal</keyword>
<evidence type="ECO:0000256" key="1">
    <source>
        <dbReference type="SAM" id="SignalP"/>
    </source>
</evidence>
<sequence>MLQPGTTYYLILLTCLLILPSAALAPSVPQTACCKLFTSNWGLWRSLAMNQSEPGNSNWTRVASDLNSQPHRCSHIVVNTFI</sequence>
<feature type="signal peptide" evidence="1">
    <location>
        <begin position="1"/>
        <end position="25"/>
    </location>
</feature>
<name>A0AA38JPC1_9AGAR</name>
<protein>
    <recommendedName>
        <fullName evidence="4">Secreted protein</fullName>
    </recommendedName>
</protein>
<evidence type="ECO:0000313" key="2">
    <source>
        <dbReference type="EMBL" id="KAJ3736017.1"/>
    </source>
</evidence>
<reference evidence="2" key="2">
    <citation type="journal article" date="2023" name="Proc. Natl. Acad. Sci. U.S.A.">
        <title>A global phylogenomic analysis of the shiitake genus Lentinula.</title>
        <authorList>
            <person name="Sierra-Patev S."/>
            <person name="Min B."/>
            <person name="Naranjo-Ortiz M."/>
            <person name="Looney B."/>
            <person name="Konkel Z."/>
            <person name="Slot J.C."/>
            <person name="Sakamoto Y."/>
            <person name="Steenwyk J.L."/>
            <person name="Rokas A."/>
            <person name="Carro J."/>
            <person name="Camarero S."/>
            <person name="Ferreira P."/>
            <person name="Molpeceres G."/>
            <person name="Ruiz-Duenas F.J."/>
            <person name="Serrano A."/>
            <person name="Henrissat B."/>
            <person name="Drula E."/>
            <person name="Hughes K.W."/>
            <person name="Mata J.L."/>
            <person name="Ishikawa N.K."/>
            <person name="Vargas-Isla R."/>
            <person name="Ushijima S."/>
            <person name="Smith C.A."/>
            <person name="Donoghue J."/>
            <person name="Ahrendt S."/>
            <person name="Andreopoulos W."/>
            <person name="He G."/>
            <person name="LaButti K."/>
            <person name="Lipzen A."/>
            <person name="Ng V."/>
            <person name="Riley R."/>
            <person name="Sandor L."/>
            <person name="Barry K."/>
            <person name="Martinez A.T."/>
            <person name="Xiao Y."/>
            <person name="Gibbons J.G."/>
            <person name="Terashima K."/>
            <person name="Grigoriev I.V."/>
            <person name="Hibbett D."/>
        </authorList>
    </citation>
    <scope>NUCLEOTIDE SEQUENCE</scope>
    <source>
        <strain evidence="2">ET3784</strain>
    </source>
</reference>
<organism evidence="2 3">
    <name type="scientific">Lentinula guzmanii</name>
    <dbReference type="NCBI Taxonomy" id="2804957"/>
    <lineage>
        <taxon>Eukaryota</taxon>
        <taxon>Fungi</taxon>
        <taxon>Dikarya</taxon>
        <taxon>Basidiomycota</taxon>
        <taxon>Agaricomycotina</taxon>
        <taxon>Agaricomycetes</taxon>
        <taxon>Agaricomycetidae</taxon>
        <taxon>Agaricales</taxon>
        <taxon>Marasmiineae</taxon>
        <taxon>Omphalotaceae</taxon>
        <taxon>Lentinula</taxon>
    </lineage>
</organism>
<dbReference type="EMBL" id="JANVFO010000006">
    <property type="protein sequence ID" value="KAJ3736017.1"/>
    <property type="molecule type" value="Genomic_DNA"/>
</dbReference>
<evidence type="ECO:0000313" key="3">
    <source>
        <dbReference type="Proteomes" id="UP001176059"/>
    </source>
</evidence>
<gene>
    <name evidence="2" type="ORF">DFJ43DRAFT_1052972</name>
</gene>
<comment type="caution">
    <text evidence="2">The sequence shown here is derived from an EMBL/GenBank/DDBJ whole genome shotgun (WGS) entry which is preliminary data.</text>
</comment>
<dbReference type="Proteomes" id="UP001176059">
    <property type="component" value="Unassembled WGS sequence"/>
</dbReference>
<evidence type="ECO:0008006" key="4">
    <source>
        <dbReference type="Google" id="ProtNLM"/>
    </source>
</evidence>
<keyword evidence="3" id="KW-1185">Reference proteome</keyword>
<reference evidence="2" key="1">
    <citation type="submission" date="2022-08" db="EMBL/GenBank/DDBJ databases">
        <authorList>
            <consortium name="DOE Joint Genome Institute"/>
            <person name="Min B."/>
            <person name="Sierra-Patev S."/>
            <person name="Naranjo-Ortiz M."/>
            <person name="Looney B."/>
            <person name="Konkel Z."/>
            <person name="Slot J.C."/>
            <person name="Sakamoto Y."/>
            <person name="Steenwyk J.L."/>
            <person name="Rokas A."/>
            <person name="Carro J."/>
            <person name="Camarero S."/>
            <person name="Ferreira P."/>
            <person name="Molpeceres G."/>
            <person name="Ruiz-duenas F.J."/>
            <person name="Serrano A."/>
            <person name="Henrissat B."/>
            <person name="Drula E."/>
            <person name="Hughes K.W."/>
            <person name="Mata J.L."/>
            <person name="Ishikawa N.K."/>
            <person name="Vargas-Isla R."/>
            <person name="Ushijima S."/>
            <person name="Smith C.A."/>
            <person name="Ahrendt S."/>
            <person name="Andreopoulos W."/>
            <person name="He G."/>
            <person name="LaButti K."/>
            <person name="Lipzen A."/>
            <person name="Ng V."/>
            <person name="Riley R."/>
            <person name="Sandor L."/>
            <person name="Barry K."/>
            <person name="Martinez A.T."/>
            <person name="Xiao Y."/>
            <person name="Gibbons J.G."/>
            <person name="Terashima K."/>
            <person name="Hibbett D.S."/>
            <person name="Grigoriev I.V."/>
        </authorList>
    </citation>
    <scope>NUCLEOTIDE SEQUENCE</scope>
    <source>
        <strain evidence="2">ET3784</strain>
    </source>
</reference>
<dbReference type="AlphaFoldDB" id="A0AA38JPC1"/>